<name>A0A0D9Z4U2_9ORYZ</name>
<accession>A0A0D9Z4U2</accession>
<feature type="compositionally biased region" description="Gly residues" evidence="1">
    <location>
        <begin position="274"/>
        <end position="288"/>
    </location>
</feature>
<reference evidence="2" key="1">
    <citation type="submission" date="2015-04" db="UniProtKB">
        <authorList>
            <consortium name="EnsemblPlants"/>
        </authorList>
    </citation>
    <scope>IDENTIFICATION</scope>
</reference>
<sequence>MVMLQLNELHLPLIICSPVTDDQHRLASCLLSRTATSPLLLGVGRTLAAAERAGASPGLATVSAGKGRAVAEPLVVVAGPAHRVEACAVGVGLVEREGLVHRVEHRTHARNEGLLQRARLEGHSHFAAAVRLPVAALLVGGDNHLLVLLHHHLLLVVILLLRGLPVQVIRDLPLDTPSRSHSRFLLILLLLLHHHLHLKARVSRTRGAGGARPLRTLPHGSLPPSLLFTRPRAHHHHHHNATRLPKALTLEVQGGGYLAGRNGEGSARAAVRWRGGGGRGRRGSGGGAPEAADLGGAGELGDVAGGEEGNWGRRWGRLWGVWRAGRGGGEFGSLPFRVSLRICD</sequence>
<keyword evidence="3" id="KW-1185">Reference proteome</keyword>
<protein>
    <submittedName>
        <fullName evidence="2">Uncharacterized protein</fullName>
    </submittedName>
</protein>
<dbReference type="Proteomes" id="UP000026961">
    <property type="component" value="Chromosome 3"/>
</dbReference>
<proteinExistence type="predicted"/>
<evidence type="ECO:0000256" key="1">
    <source>
        <dbReference type="SAM" id="MobiDB-lite"/>
    </source>
</evidence>
<feature type="region of interest" description="Disordered" evidence="1">
    <location>
        <begin position="273"/>
        <end position="306"/>
    </location>
</feature>
<reference evidence="2" key="2">
    <citation type="submission" date="2018-05" db="EMBL/GenBank/DDBJ databases">
        <title>OgluRS3 (Oryza glumaepatula Reference Sequence Version 3).</title>
        <authorList>
            <person name="Zhang J."/>
            <person name="Kudrna D."/>
            <person name="Lee S."/>
            <person name="Talag J."/>
            <person name="Welchert J."/>
            <person name="Wing R.A."/>
        </authorList>
    </citation>
    <scope>NUCLEOTIDE SEQUENCE [LARGE SCALE GENOMIC DNA]</scope>
</reference>
<evidence type="ECO:0000313" key="2">
    <source>
        <dbReference type="EnsemblPlants" id="OGLUM03G10910.1"/>
    </source>
</evidence>
<dbReference type="HOGENOM" id="CLU_807461_0_0_1"/>
<evidence type="ECO:0000313" key="3">
    <source>
        <dbReference type="Proteomes" id="UP000026961"/>
    </source>
</evidence>
<dbReference type="AlphaFoldDB" id="A0A0D9Z4U2"/>
<feature type="compositionally biased region" description="Gly residues" evidence="1">
    <location>
        <begin position="295"/>
        <end position="306"/>
    </location>
</feature>
<dbReference type="EnsemblPlants" id="OGLUM03G10910.1">
    <property type="protein sequence ID" value="OGLUM03G10910.1"/>
    <property type="gene ID" value="OGLUM03G10910"/>
</dbReference>
<organism evidence="2">
    <name type="scientific">Oryza glumipatula</name>
    <dbReference type="NCBI Taxonomy" id="40148"/>
    <lineage>
        <taxon>Eukaryota</taxon>
        <taxon>Viridiplantae</taxon>
        <taxon>Streptophyta</taxon>
        <taxon>Embryophyta</taxon>
        <taxon>Tracheophyta</taxon>
        <taxon>Spermatophyta</taxon>
        <taxon>Magnoliopsida</taxon>
        <taxon>Liliopsida</taxon>
        <taxon>Poales</taxon>
        <taxon>Poaceae</taxon>
        <taxon>BOP clade</taxon>
        <taxon>Oryzoideae</taxon>
        <taxon>Oryzeae</taxon>
        <taxon>Oryzinae</taxon>
        <taxon>Oryza</taxon>
    </lineage>
</organism>
<dbReference type="Gramene" id="OGLUM03G10910.1">
    <property type="protein sequence ID" value="OGLUM03G10910.1"/>
    <property type="gene ID" value="OGLUM03G10910"/>
</dbReference>